<feature type="transmembrane region" description="Helical" evidence="7">
    <location>
        <begin position="202"/>
        <end position="224"/>
    </location>
</feature>
<feature type="transmembrane region" description="Helical" evidence="7">
    <location>
        <begin position="353"/>
        <end position="372"/>
    </location>
</feature>
<keyword evidence="9" id="KW-1185">Reference proteome</keyword>
<dbReference type="Proteomes" id="UP000539111">
    <property type="component" value="Unassembled WGS sequence"/>
</dbReference>
<feature type="transmembrane region" description="Helical" evidence="7">
    <location>
        <begin position="101"/>
        <end position="125"/>
    </location>
</feature>
<dbReference type="PANTHER" id="PTHR23514">
    <property type="entry name" value="BYPASS OF STOP CODON PROTEIN 6"/>
    <property type="match status" value="1"/>
</dbReference>
<evidence type="ECO:0000313" key="8">
    <source>
        <dbReference type="EMBL" id="NYI68634.1"/>
    </source>
</evidence>
<keyword evidence="5 7" id="KW-1133">Transmembrane helix</keyword>
<dbReference type="PANTHER" id="PTHR23514:SF3">
    <property type="entry name" value="BYPASS OF STOP CODON PROTEIN 6"/>
    <property type="match status" value="1"/>
</dbReference>
<evidence type="ECO:0000256" key="5">
    <source>
        <dbReference type="ARBA" id="ARBA00022989"/>
    </source>
</evidence>
<dbReference type="RefSeq" id="WP_179428955.1">
    <property type="nucleotide sequence ID" value="NZ_JACBZP010000001.1"/>
</dbReference>
<dbReference type="InterPro" id="IPR051788">
    <property type="entry name" value="MFS_Transporter"/>
</dbReference>
<evidence type="ECO:0000256" key="1">
    <source>
        <dbReference type="ARBA" id="ARBA00004127"/>
    </source>
</evidence>
<feature type="transmembrane region" description="Helical" evidence="7">
    <location>
        <begin position="236"/>
        <end position="256"/>
    </location>
</feature>
<gene>
    <name evidence="8" type="ORF">BJY26_002940</name>
</gene>
<feature type="transmembrane region" description="Helical" evidence="7">
    <location>
        <begin position="137"/>
        <end position="156"/>
    </location>
</feature>
<dbReference type="InterPro" id="IPR011701">
    <property type="entry name" value="MFS"/>
</dbReference>
<keyword evidence="6 7" id="KW-0472">Membrane</keyword>
<feature type="transmembrane region" description="Helical" evidence="7">
    <location>
        <begin position="43"/>
        <end position="65"/>
    </location>
</feature>
<feature type="transmembrane region" description="Helical" evidence="7">
    <location>
        <begin position="162"/>
        <end position="181"/>
    </location>
</feature>
<keyword evidence="3" id="KW-0813">Transport</keyword>
<comment type="caution">
    <text evidence="8">The sequence shown here is derived from an EMBL/GenBank/DDBJ whole genome shotgun (WGS) entry which is preliminary data.</text>
</comment>
<sequence>MPLDAKYRRTTFTWFAFASLFTFGMLGSVLGPILPYLRAIENISYAQAVVPQIAFSIGGGLAGILGGKLGRGHGVPVRAGLAGMTLAALALAFINQYPVTIAAAFVMSLCGTSTLVALWAALADAHGQMRSVAMTEGEVAVSLGGIFAPLAIAGLATVTFGWRGAFVAIAVIAAVVLAISARTQFPARPPAPELSGRRRSGLSPTLAVTFLIVAAEWCLIFWLASYLNDSVRIGRALSIGMVAVLYAGMLLGRLVASRLARTMSAERLLAWSIAVAACGIPIVLTAHGPVVAGVGIAVVSLGLGPTYPLTSSIHVGASGSGATGAVSQMVVTSAIGQIAGPLLAGLIAQAVGLRLGMTVMPVLVVGAGIALWRHSRRRASMG</sequence>
<dbReference type="GO" id="GO:0022857">
    <property type="term" value="F:transmembrane transporter activity"/>
    <property type="evidence" value="ECO:0007669"/>
    <property type="project" value="InterPro"/>
</dbReference>
<reference evidence="8 9" key="1">
    <citation type="submission" date="2020-07" db="EMBL/GenBank/DDBJ databases">
        <title>Sequencing the genomes of 1000 actinobacteria strains.</title>
        <authorList>
            <person name="Klenk H.-P."/>
        </authorList>
    </citation>
    <scope>NUCLEOTIDE SEQUENCE [LARGE SCALE GENOMIC DNA]</scope>
    <source>
        <strain evidence="8 9">DSM 26341</strain>
    </source>
</reference>
<dbReference type="GO" id="GO:0016020">
    <property type="term" value="C:membrane"/>
    <property type="evidence" value="ECO:0007669"/>
    <property type="project" value="TreeGrafter"/>
</dbReference>
<evidence type="ECO:0000256" key="6">
    <source>
        <dbReference type="ARBA" id="ARBA00023136"/>
    </source>
</evidence>
<dbReference type="GO" id="GO:0012505">
    <property type="term" value="C:endomembrane system"/>
    <property type="evidence" value="ECO:0007669"/>
    <property type="project" value="UniProtKB-SubCell"/>
</dbReference>
<dbReference type="SUPFAM" id="SSF103473">
    <property type="entry name" value="MFS general substrate transporter"/>
    <property type="match status" value="1"/>
</dbReference>
<feature type="transmembrane region" description="Helical" evidence="7">
    <location>
        <begin position="77"/>
        <end position="95"/>
    </location>
</feature>
<dbReference type="AlphaFoldDB" id="A0A7Z0D4C9"/>
<keyword evidence="4 7" id="KW-0812">Transmembrane</keyword>
<comment type="subcellular location">
    <subcellularLocation>
        <location evidence="1">Endomembrane system</location>
        <topology evidence="1">Multi-pass membrane protein</topology>
    </subcellularLocation>
</comment>
<accession>A0A7Z0D4C9</accession>
<organism evidence="8 9">
    <name type="scientific">Spelaeicoccus albus</name>
    <dbReference type="NCBI Taxonomy" id="1280376"/>
    <lineage>
        <taxon>Bacteria</taxon>
        <taxon>Bacillati</taxon>
        <taxon>Actinomycetota</taxon>
        <taxon>Actinomycetes</taxon>
        <taxon>Micrococcales</taxon>
        <taxon>Brevibacteriaceae</taxon>
        <taxon>Spelaeicoccus</taxon>
    </lineage>
</organism>
<protein>
    <submittedName>
        <fullName evidence="8">Putative MFS family arabinose efflux permease</fullName>
    </submittedName>
</protein>
<dbReference type="EMBL" id="JACBZP010000001">
    <property type="protein sequence ID" value="NYI68634.1"/>
    <property type="molecule type" value="Genomic_DNA"/>
</dbReference>
<dbReference type="InterPro" id="IPR036259">
    <property type="entry name" value="MFS_trans_sf"/>
</dbReference>
<evidence type="ECO:0000313" key="9">
    <source>
        <dbReference type="Proteomes" id="UP000539111"/>
    </source>
</evidence>
<name>A0A7Z0D4C9_9MICO</name>
<evidence type="ECO:0000256" key="4">
    <source>
        <dbReference type="ARBA" id="ARBA00022692"/>
    </source>
</evidence>
<comment type="similarity">
    <text evidence="2">Belongs to the major facilitator superfamily.</text>
</comment>
<evidence type="ECO:0000256" key="7">
    <source>
        <dbReference type="SAM" id="Phobius"/>
    </source>
</evidence>
<dbReference type="Gene3D" id="1.20.1250.20">
    <property type="entry name" value="MFS general substrate transporter like domains"/>
    <property type="match status" value="2"/>
</dbReference>
<feature type="transmembrane region" description="Helical" evidence="7">
    <location>
        <begin position="268"/>
        <end position="284"/>
    </location>
</feature>
<proteinExistence type="inferred from homology"/>
<evidence type="ECO:0000256" key="3">
    <source>
        <dbReference type="ARBA" id="ARBA00022448"/>
    </source>
</evidence>
<evidence type="ECO:0000256" key="2">
    <source>
        <dbReference type="ARBA" id="ARBA00008335"/>
    </source>
</evidence>
<feature type="transmembrane region" description="Helical" evidence="7">
    <location>
        <begin position="12"/>
        <end position="37"/>
    </location>
</feature>
<dbReference type="Pfam" id="PF07690">
    <property type="entry name" value="MFS_1"/>
    <property type="match status" value="1"/>
</dbReference>